<dbReference type="GeneID" id="92758874"/>
<dbReference type="PANTHER" id="PTHR43581:SF4">
    <property type="entry name" value="ATP_GTP PHOSPHATASE"/>
    <property type="match status" value="1"/>
</dbReference>
<dbReference type="Proteomes" id="UP000596145">
    <property type="component" value="Chromosome"/>
</dbReference>
<dbReference type="InterPro" id="IPR003959">
    <property type="entry name" value="ATPase_AAA_core"/>
</dbReference>
<reference evidence="3 4" key="1">
    <citation type="submission" date="2020-12" db="EMBL/GenBank/DDBJ databases">
        <title>FDA dAtabase for Regulatory Grade micrObial Sequences (FDA-ARGOS): Supporting development and validation of Infectious Disease Dx tests.</title>
        <authorList>
            <person name="Sproer C."/>
            <person name="Gronow S."/>
            <person name="Severitt S."/>
            <person name="Schroder I."/>
            <person name="Tallon L."/>
            <person name="Sadzewicz L."/>
            <person name="Zhao X."/>
            <person name="Boylan J."/>
            <person name="Ott S."/>
            <person name="Bowen H."/>
            <person name="Vavikolanu K."/>
            <person name="Mehta A."/>
            <person name="Aluvathingal J."/>
            <person name="Nadendla S."/>
            <person name="Lowell S."/>
            <person name="Myers T."/>
            <person name="Yan Y."/>
            <person name="Sichtig H."/>
        </authorList>
    </citation>
    <scope>NUCLEOTIDE SEQUENCE [LARGE SCALE GENOMIC DNA]</scope>
    <source>
        <strain evidence="3 4">FDAARGOS_1053</strain>
    </source>
</reference>
<dbReference type="AlphaFoldDB" id="A0A7T4EG96"/>
<evidence type="ECO:0000256" key="1">
    <source>
        <dbReference type="SAM" id="MobiDB-lite"/>
    </source>
</evidence>
<feature type="region of interest" description="Disordered" evidence="1">
    <location>
        <begin position="112"/>
        <end position="141"/>
    </location>
</feature>
<dbReference type="GO" id="GO:0016887">
    <property type="term" value="F:ATP hydrolysis activity"/>
    <property type="evidence" value="ECO:0007669"/>
    <property type="project" value="InterPro"/>
</dbReference>
<evidence type="ECO:0000313" key="3">
    <source>
        <dbReference type="EMBL" id="QQB46778.1"/>
    </source>
</evidence>
<evidence type="ECO:0000259" key="2">
    <source>
        <dbReference type="SMART" id="SM00382"/>
    </source>
</evidence>
<proteinExistence type="predicted"/>
<protein>
    <submittedName>
        <fullName evidence="3">AAA family ATPase</fullName>
    </submittedName>
</protein>
<accession>A0A7T4EG96</accession>
<name>A0A7T4EG96_9CORY</name>
<dbReference type="InterPro" id="IPR051396">
    <property type="entry name" value="Bact_Antivir_Def_Nuclease"/>
</dbReference>
<dbReference type="GO" id="GO:0005524">
    <property type="term" value="F:ATP binding"/>
    <property type="evidence" value="ECO:0007669"/>
    <property type="project" value="InterPro"/>
</dbReference>
<dbReference type="InterPro" id="IPR027417">
    <property type="entry name" value="P-loop_NTPase"/>
</dbReference>
<dbReference type="EMBL" id="CP066007">
    <property type="protein sequence ID" value="QQB46778.1"/>
    <property type="molecule type" value="Genomic_DNA"/>
</dbReference>
<dbReference type="InterPro" id="IPR003593">
    <property type="entry name" value="AAA+_ATPase"/>
</dbReference>
<dbReference type="Pfam" id="PF13304">
    <property type="entry name" value="AAA_21"/>
    <property type="match status" value="1"/>
</dbReference>
<dbReference type="Gene3D" id="3.40.50.300">
    <property type="entry name" value="P-loop containing nucleotide triphosphate hydrolases"/>
    <property type="match status" value="1"/>
</dbReference>
<gene>
    <name evidence="3" type="ORF">I6I10_02225</name>
</gene>
<dbReference type="SMART" id="SM00382">
    <property type="entry name" value="AAA"/>
    <property type="match status" value="1"/>
</dbReference>
<dbReference type="PANTHER" id="PTHR43581">
    <property type="entry name" value="ATP/GTP PHOSPHATASE"/>
    <property type="match status" value="1"/>
</dbReference>
<sequence length="592" mass="67322">MYIKKILIKDFRAFKGGNPTKIPLSKNITVLTGHNGVGKSTILAILCNCGELKKKYGTHLNGTAFRGDFPDIIKYDPTGDTSGEKVILTLGQSNDDENLVVSTLSYRAAIQSPNRSRKATDSEDDSKEPSKRLRLIPKPTEQRKTEAKLVWPTYYLGLSRLYPAGESVSVSETNIKFDEELLEEYQAAYCRILGFKEKDLEPKILRLSDVPKKRGISVATANYGSLANSAGQDNLGQILAAVLSFRKLKEERDKRREDGNNSNEEKESFSGGLLAIDEIDATLHPAAQTRLYYYLLEQSRKLDLQIVFTTHSTSLMELMYSKNHIREGAGTTQLYYLNRSSTGVEVTKPLTFEEISNKLKSEMVRHDKPKKVGVLVEDGVAATVLNVIAERYGDYKLFSRIEINSVSKGAEETCKIVSTFPEKFYDTFVVLDPDKSESQERKKLRTILRSPFHIHRDDGDKGGYSVLFLPGKLPIELELWEMVQSLEEYDYLFECEDSLRLNCNYDSVVIPYTQKWVKAKKSDLDAGKSEEHDGYGAYTRRLEFSKNWFRKLPPDFVPILVDRWLEYNGTEVDRFFEDFIGVLDQVESRVKI</sequence>
<feature type="domain" description="AAA+ ATPase" evidence="2">
    <location>
        <begin position="25"/>
        <end position="331"/>
    </location>
</feature>
<evidence type="ECO:0000313" key="4">
    <source>
        <dbReference type="Proteomes" id="UP000596145"/>
    </source>
</evidence>
<dbReference type="OrthoDB" id="9809324at2"/>
<organism evidence="3 4">
    <name type="scientific">Corynebacterium glucuronolyticum</name>
    <dbReference type="NCBI Taxonomy" id="39791"/>
    <lineage>
        <taxon>Bacteria</taxon>
        <taxon>Bacillati</taxon>
        <taxon>Actinomycetota</taxon>
        <taxon>Actinomycetes</taxon>
        <taxon>Mycobacteriales</taxon>
        <taxon>Corynebacteriaceae</taxon>
        <taxon>Corynebacterium</taxon>
    </lineage>
</organism>
<dbReference type="RefSeq" id="WP_084036389.1">
    <property type="nucleotide sequence ID" value="NZ_CP066007.1"/>
</dbReference>
<dbReference type="SUPFAM" id="SSF52540">
    <property type="entry name" value="P-loop containing nucleoside triphosphate hydrolases"/>
    <property type="match status" value="1"/>
</dbReference>